<dbReference type="InterPro" id="IPR013783">
    <property type="entry name" value="Ig-like_fold"/>
</dbReference>
<name>A0A437MXU9_9SPHI</name>
<dbReference type="AlphaFoldDB" id="A0A437MXU9"/>
<dbReference type="Gene3D" id="2.60.40.10">
    <property type="entry name" value="Immunoglobulins"/>
    <property type="match status" value="1"/>
</dbReference>
<dbReference type="InterPro" id="IPR035986">
    <property type="entry name" value="PKD_dom_sf"/>
</dbReference>
<evidence type="ECO:0000313" key="3">
    <source>
        <dbReference type="Proteomes" id="UP000282759"/>
    </source>
</evidence>
<gene>
    <name evidence="2" type="ORF">EOD41_00420</name>
</gene>
<dbReference type="SMART" id="SM00089">
    <property type="entry name" value="PKD"/>
    <property type="match status" value="1"/>
</dbReference>
<keyword evidence="3" id="KW-1185">Reference proteome</keyword>
<proteinExistence type="predicted"/>
<feature type="domain" description="PKD" evidence="1">
    <location>
        <begin position="69"/>
        <end position="118"/>
    </location>
</feature>
<organism evidence="2 3">
    <name type="scientific">Mucilaginibacter limnophilus</name>
    <dbReference type="NCBI Taxonomy" id="1932778"/>
    <lineage>
        <taxon>Bacteria</taxon>
        <taxon>Pseudomonadati</taxon>
        <taxon>Bacteroidota</taxon>
        <taxon>Sphingobacteriia</taxon>
        <taxon>Sphingobacteriales</taxon>
        <taxon>Sphingobacteriaceae</taxon>
        <taxon>Mucilaginibacter</taxon>
    </lineage>
</organism>
<dbReference type="EMBL" id="SACK01000001">
    <property type="protein sequence ID" value="RVU02439.1"/>
    <property type="molecule type" value="Genomic_DNA"/>
</dbReference>
<dbReference type="SUPFAM" id="SSF49299">
    <property type="entry name" value="PKD domain"/>
    <property type="match status" value="1"/>
</dbReference>
<dbReference type="PROSITE" id="PS51257">
    <property type="entry name" value="PROKAR_LIPOPROTEIN"/>
    <property type="match status" value="1"/>
</dbReference>
<dbReference type="Pfam" id="PF18911">
    <property type="entry name" value="PKD_4"/>
    <property type="match status" value="1"/>
</dbReference>
<dbReference type="PROSITE" id="PS50093">
    <property type="entry name" value="PKD"/>
    <property type="match status" value="1"/>
</dbReference>
<evidence type="ECO:0000313" key="2">
    <source>
        <dbReference type="EMBL" id="RVU02439.1"/>
    </source>
</evidence>
<dbReference type="Proteomes" id="UP000282759">
    <property type="component" value="Unassembled WGS sequence"/>
</dbReference>
<dbReference type="InterPro" id="IPR022409">
    <property type="entry name" value="PKD/Chitinase_dom"/>
</dbReference>
<dbReference type="InterPro" id="IPR000601">
    <property type="entry name" value="PKD_dom"/>
</dbReference>
<sequence>MKLNKGIAVAAAAIALTSAILYGCKPEEVGAGNGLEANNLSADFTITPVAGKSNTYALKANETGVLGVKWDLGDGAGSSPGKAIDTAFFPDAGTYNITLTTIGVGGAQKTTSKEVVVETSDPVRGNLIKGGKMQPGDQAEWTTLNISATPLTLTYEDNKLTFSGGNGSHTGIYQAVQVEANRQYKVDMAVSGSGATDVWFEVYVGQAAPVQGADYNDGGTRLGLNTWAGCGKTPFSGKLSAISCSGNGGGVVSFPNSGTAYVVIRTGGANFGTTGISITNVELRPVN</sequence>
<evidence type="ECO:0000259" key="1">
    <source>
        <dbReference type="PROSITE" id="PS50093"/>
    </source>
</evidence>
<comment type="caution">
    <text evidence="2">The sequence shown here is derived from an EMBL/GenBank/DDBJ whole genome shotgun (WGS) entry which is preliminary data.</text>
</comment>
<accession>A0A437MXU9</accession>
<dbReference type="OrthoDB" id="1150003at2"/>
<dbReference type="CDD" id="cd00146">
    <property type="entry name" value="PKD"/>
    <property type="match status" value="1"/>
</dbReference>
<reference evidence="2 3" key="1">
    <citation type="submission" date="2019-01" db="EMBL/GenBank/DDBJ databases">
        <authorList>
            <person name="Chen W.-M."/>
        </authorList>
    </citation>
    <scope>NUCLEOTIDE SEQUENCE [LARGE SCALE GENOMIC DNA]</scope>
    <source>
        <strain evidence="2 3">YBJ-36</strain>
    </source>
</reference>
<protein>
    <recommendedName>
        <fullName evidence="1">PKD domain-containing protein</fullName>
    </recommendedName>
</protein>
<dbReference type="RefSeq" id="WP_127702815.1">
    <property type="nucleotide sequence ID" value="NZ_SACK01000001.1"/>
</dbReference>